<gene>
    <name evidence="2" type="ORF">CON71_05320</name>
</gene>
<dbReference type="RefSeq" id="WP_098901742.1">
    <property type="nucleotide sequence ID" value="NZ_NVNL01000008.1"/>
</dbReference>
<comment type="caution">
    <text evidence="2">The sequence shown here is derived from an EMBL/GenBank/DDBJ whole genome shotgun (WGS) entry which is preliminary data.</text>
</comment>
<evidence type="ECO:0000313" key="3">
    <source>
        <dbReference type="Proteomes" id="UP000220702"/>
    </source>
</evidence>
<dbReference type="AlphaFoldDB" id="A0A9X6TQR0"/>
<organism evidence="2 3">
    <name type="scientific">Bacillus thuringiensis</name>
    <dbReference type="NCBI Taxonomy" id="1428"/>
    <lineage>
        <taxon>Bacteria</taxon>
        <taxon>Bacillati</taxon>
        <taxon>Bacillota</taxon>
        <taxon>Bacilli</taxon>
        <taxon>Bacillales</taxon>
        <taxon>Bacillaceae</taxon>
        <taxon>Bacillus</taxon>
        <taxon>Bacillus cereus group</taxon>
    </lineage>
</organism>
<evidence type="ECO:0000313" key="2">
    <source>
        <dbReference type="EMBL" id="PEA90747.1"/>
    </source>
</evidence>
<feature type="region of interest" description="Disordered" evidence="1">
    <location>
        <begin position="28"/>
        <end position="51"/>
    </location>
</feature>
<protein>
    <submittedName>
        <fullName evidence="2">Uncharacterized protein</fullName>
    </submittedName>
</protein>
<evidence type="ECO:0000256" key="1">
    <source>
        <dbReference type="SAM" id="MobiDB-lite"/>
    </source>
</evidence>
<proteinExistence type="predicted"/>
<sequence length="51" mass="5825">MDILLQILLEILKTATKEGVVWGFKKLTSKKRKKKTTPKPVKRGKSSKSKK</sequence>
<dbReference type="EMBL" id="NVNL01000008">
    <property type="protein sequence ID" value="PEA90747.1"/>
    <property type="molecule type" value="Genomic_DNA"/>
</dbReference>
<name>A0A9X6TQR0_BACTU</name>
<accession>A0A9X6TQR0</accession>
<reference evidence="2 3" key="1">
    <citation type="submission" date="2017-09" db="EMBL/GenBank/DDBJ databases">
        <title>Large-scale bioinformatics analysis of Bacillus genomes uncovers conserved roles of natural products in bacterial physiology.</title>
        <authorList>
            <consortium name="Agbiome Team Llc"/>
            <person name="Bleich R.M."/>
            <person name="Grubbs K.J."/>
            <person name="Santa Maria K.C."/>
            <person name="Allen S.E."/>
            <person name="Farag S."/>
            <person name="Shank E.A."/>
            <person name="Bowers A."/>
        </authorList>
    </citation>
    <scope>NUCLEOTIDE SEQUENCE [LARGE SCALE GENOMIC DNA]</scope>
    <source>
        <strain evidence="2 3">AFS089089</strain>
    </source>
</reference>
<dbReference type="Proteomes" id="UP000220702">
    <property type="component" value="Unassembled WGS sequence"/>
</dbReference>